<sequence length="122" mass="13750">MAKENAVLEKSFAFAVRVINIHKKLAANREYILSKQLLRAGTSIGANVNEAQAGQSRNDFTAKMAIASKEARETKYWIDLLVETGYLVRQDDETKSLIDESEQLVRLLTKIVKSSACYKIDR</sequence>
<gene>
    <name evidence="1" type="ORF">EDC23_1047</name>
</gene>
<keyword evidence="2" id="KW-1185">Reference proteome</keyword>
<dbReference type="SUPFAM" id="SSF158446">
    <property type="entry name" value="IVS-encoded protein-like"/>
    <property type="match status" value="1"/>
</dbReference>
<dbReference type="OrthoDB" id="285993at2"/>
<dbReference type="NCBIfam" id="TIGR02436">
    <property type="entry name" value="four helix bundle protein"/>
    <property type="match status" value="1"/>
</dbReference>
<comment type="caution">
    <text evidence="1">The sequence shown here is derived from an EMBL/GenBank/DDBJ whole genome shotgun (WGS) entry which is preliminary data.</text>
</comment>
<dbReference type="PANTHER" id="PTHR38471">
    <property type="entry name" value="FOUR HELIX BUNDLE PROTEIN"/>
    <property type="match status" value="1"/>
</dbReference>
<dbReference type="InterPro" id="IPR012657">
    <property type="entry name" value="23S_rRNA-intervening_sequence"/>
</dbReference>
<evidence type="ECO:0000313" key="2">
    <source>
        <dbReference type="Proteomes" id="UP000294914"/>
    </source>
</evidence>
<dbReference type="PANTHER" id="PTHR38471:SF2">
    <property type="entry name" value="FOUR HELIX BUNDLE PROTEIN"/>
    <property type="match status" value="1"/>
</dbReference>
<accession>A0A4R8IP36</accession>
<dbReference type="AlphaFoldDB" id="A0A4R8IP36"/>
<dbReference type="InterPro" id="IPR036583">
    <property type="entry name" value="23S_rRNA_IVS_sf"/>
</dbReference>
<evidence type="ECO:0000313" key="1">
    <source>
        <dbReference type="EMBL" id="TDY02671.1"/>
    </source>
</evidence>
<organism evidence="1 2">
    <name type="scientific">Thiohalophilus thiocyanatoxydans</name>
    <dbReference type="NCBI Taxonomy" id="381308"/>
    <lineage>
        <taxon>Bacteria</taxon>
        <taxon>Pseudomonadati</taxon>
        <taxon>Pseudomonadota</taxon>
        <taxon>Gammaproteobacteria</taxon>
        <taxon>Thiohalomonadales</taxon>
        <taxon>Thiohalophilaceae</taxon>
        <taxon>Thiohalophilus</taxon>
    </lineage>
</organism>
<dbReference type="Proteomes" id="UP000294914">
    <property type="component" value="Unassembled WGS sequence"/>
</dbReference>
<name>A0A4R8IP36_9GAMM</name>
<dbReference type="Gene3D" id="1.20.1440.60">
    <property type="entry name" value="23S rRNA-intervening sequence"/>
    <property type="match status" value="1"/>
</dbReference>
<dbReference type="Pfam" id="PF05635">
    <property type="entry name" value="23S_rRNA_IVP"/>
    <property type="match status" value="1"/>
</dbReference>
<dbReference type="PIRSF" id="PIRSF035652">
    <property type="entry name" value="CHP02436"/>
    <property type="match status" value="1"/>
</dbReference>
<dbReference type="EMBL" id="SOQX01000002">
    <property type="protein sequence ID" value="TDY02671.1"/>
    <property type="molecule type" value="Genomic_DNA"/>
</dbReference>
<protein>
    <submittedName>
        <fullName evidence="1">Four helix bundle protein</fullName>
    </submittedName>
</protein>
<reference evidence="1 2" key="1">
    <citation type="submission" date="2019-03" db="EMBL/GenBank/DDBJ databases">
        <title>Genomic Encyclopedia of Type Strains, Phase IV (KMG-IV): sequencing the most valuable type-strain genomes for metagenomic binning, comparative biology and taxonomic classification.</title>
        <authorList>
            <person name="Goeker M."/>
        </authorList>
    </citation>
    <scope>NUCLEOTIDE SEQUENCE [LARGE SCALE GENOMIC DNA]</scope>
    <source>
        <strain evidence="1 2">DSM 16326</strain>
    </source>
</reference>
<proteinExistence type="predicted"/>
<dbReference type="RefSeq" id="WP_134081835.1">
    <property type="nucleotide sequence ID" value="NZ_SOQX01000002.1"/>
</dbReference>